<dbReference type="Gene3D" id="3.90.180.10">
    <property type="entry name" value="Medium-chain alcohol dehydrogenases, catalytic domain"/>
    <property type="match status" value="1"/>
</dbReference>
<protein>
    <submittedName>
        <fullName evidence="4">Alcohol dehydrogenase</fullName>
    </submittedName>
</protein>
<evidence type="ECO:0000313" key="5">
    <source>
        <dbReference type="Proteomes" id="UP000019753"/>
    </source>
</evidence>
<dbReference type="GO" id="GO:0005829">
    <property type="term" value="C:cytosol"/>
    <property type="evidence" value="ECO:0007669"/>
    <property type="project" value="TreeGrafter"/>
</dbReference>
<dbReference type="PANTHER" id="PTHR48106:SF13">
    <property type="entry name" value="QUINONE OXIDOREDUCTASE-RELATED"/>
    <property type="match status" value="1"/>
</dbReference>
<dbReference type="Pfam" id="PF08240">
    <property type="entry name" value="ADH_N"/>
    <property type="match status" value="1"/>
</dbReference>
<dbReference type="SUPFAM" id="SSF50129">
    <property type="entry name" value="GroES-like"/>
    <property type="match status" value="1"/>
</dbReference>
<dbReference type="InterPro" id="IPR013154">
    <property type="entry name" value="ADH-like_N"/>
</dbReference>
<accession>A0A021VUU7</accession>
<dbReference type="RefSeq" id="WP_155855256.1">
    <property type="nucleotide sequence ID" value="NZ_AXCW01000065.1"/>
</dbReference>
<dbReference type="PANTHER" id="PTHR48106">
    <property type="entry name" value="QUINONE OXIDOREDUCTASE PIG3-RELATED"/>
    <property type="match status" value="1"/>
</dbReference>
<comment type="caution">
    <text evidence="4">The sequence shown here is derived from an EMBL/GenBank/DDBJ whole genome shotgun (WGS) entry which is preliminary data.</text>
</comment>
<proteinExistence type="predicted"/>
<dbReference type="InterPro" id="IPR020843">
    <property type="entry name" value="ER"/>
</dbReference>
<evidence type="ECO:0000313" key="4">
    <source>
        <dbReference type="EMBL" id="EYR63835.1"/>
    </source>
</evidence>
<dbReference type="Gene3D" id="3.40.50.720">
    <property type="entry name" value="NAD(P)-binding Rossmann-like Domain"/>
    <property type="match status" value="1"/>
</dbReference>
<dbReference type="SUPFAM" id="SSF51735">
    <property type="entry name" value="NAD(P)-binding Rossmann-fold domains"/>
    <property type="match status" value="1"/>
</dbReference>
<dbReference type="InterPro" id="IPR013149">
    <property type="entry name" value="ADH-like_C"/>
</dbReference>
<feature type="domain" description="Enoyl reductase (ER)" evidence="3">
    <location>
        <begin position="11"/>
        <end position="308"/>
    </location>
</feature>
<keyword evidence="1" id="KW-0521">NADP</keyword>
<name>A0A021VUU7_9CELL</name>
<evidence type="ECO:0000259" key="3">
    <source>
        <dbReference type="SMART" id="SM00829"/>
    </source>
</evidence>
<dbReference type="Proteomes" id="UP000019753">
    <property type="component" value="Unassembled WGS sequence"/>
</dbReference>
<dbReference type="InterPro" id="IPR036291">
    <property type="entry name" value="NAD(P)-bd_dom_sf"/>
</dbReference>
<dbReference type="GO" id="GO:0003960">
    <property type="term" value="F:quinone reductase (NADPH) activity"/>
    <property type="evidence" value="ECO:0007669"/>
    <property type="project" value="TreeGrafter"/>
</dbReference>
<dbReference type="GO" id="GO:0008270">
    <property type="term" value="F:zinc ion binding"/>
    <property type="evidence" value="ECO:0007669"/>
    <property type="project" value="InterPro"/>
</dbReference>
<dbReference type="SMART" id="SM00829">
    <property type="entry name" value="PKS_ER"/>
    <property type="match status" value="1"/>
</dbReference>
<dbReference type="CDD" id="cd05289">
    <property type="entry name" value="MDR_like_2"/>
    <property type="match status" value="1"/>
</dbReference>
<dbReference type="GO" id="GO:0070402">
    <property type="term" value="F:NADPH binding"/>
    <property type="evidence" value="ECO:0007669"/>
    <property type="project" value="TreeGrafter"/>
</dbReference>
<dbReference type="GO" id="GO:0035925">
    <property type="term" value="F:mRNA 3'-UTR AU-rich region binding"/>
    <property type="evidence" value="ECO:0007669"/>
    <property type="project" value="TreeGrafter"/>
</dbReference>
<organism evidence="4 5">
    <name type="scientific">Actinotalea ferrariae CF5-4</name>
    <dbReference type="NCBI Taxonomy" id="948458"/>
    <lineage>
        <taxon>Bacteria</taxon>
        <taxon>Bacillati</taxon>
        <taxon>Actinomycetota</taxon>
        <taxon>Actinomycetes</taxon>
        <taxon>Micrococcales</taxon>
        <taxon>Cellulomonadaceae</taxon>
        <taxon>Actinotalea</taxon>
    </lineage>
</organism>
<keyword evidence="5" id="KW-1185">Reference proteome</keyword>
<gene>
    <name evidence="4" type="ORF">N866_17800</name>
</gene>
<dbReference type="AlphaFoldDB" id="A0A021VUU7"/>
<dbReference type="Pfam" id="PF00107">
    <property type="entry name" value="ADH_zinc_N"/>
    <property type="match status" value="1"/>
</dbReference>
<reference evidence="4 5" key="1">
    <citation type="submission" date="2014-01" db="EMBL/GenBank/DDBJ databases">
        <title>Actinotalea ferrariae CF5-4.</title>
        <authorList>
            <person name="Chen F."/>
            <person name="Li Y."/>
            <person name="Wang G."/>
        </authorList>
    </citation>
    <scope>NUCLEOTIDE SEQUENCE [LARGE SCALE GENOMIC DNA]</scope>
    <source>
        <strain evidence="4 5">CF5-4</strain>
    </source>
</reference>
<dbReference type="InterPro" id="IPR002364">
    <property type="entry name" value="Quin_OxRdtase/zeta-crystal_CS"/>
</dbReference>
<keyword evidence="2" id="KW-0560">Oxidoreductase</keyword>
<dbReference type="InterPro" id="IPR011032">
    <property type="entry name" value="GroES-like_sf"/>
</dbReference>
<dbReference type="PROSITE" id="PS01162">
    <property type="entry name" value="QOR_ZETA_CRYSTAL"/>
    <property type="match status" value="1"/>
</dbReference>
<sequence>MVRSVVATAYGGPEVLAVVETDVGAPGPGEVLLDVKAAGVNPADWKTYNGTWGSDPAKLPLRLGLEVAGVVAAVGPDVEGLAAGDEVIGWPVRGAYADRVVVKAETLVARPPSLEWAPAGGLLLTGTTAWHAVTAVHAGAGDTLLVHGAAGGVGAMVVQLARLRGARVVGTASAANHEHLVELGALPVTYGPGLADRVRAVAPKVTAAVDTVGTDEALDVSLELVGDRRRVATVANFHRGPALGIQVLGHGPGADPGTTVRADARRRLVEMAGDRRLRVHVGATYHLADVARAHRAGIDGVVRGKIVLVP</sequence>
<evidence type="ECO:0000256" key="1">
    <source>
        <dbReference type="ARBA" id="ARBA00022857"/>
    </source>
</evidence>
<dbReference type="EMBL" id="AXCW01000065">
    <property type="protein sequence ID" value="EYR63835.1"/>
    <property type="molecule type" value="Genomic_DNA"/>
</dbReference>
<evidence type="ECO:0000256" key="2">
    <source>
        <dbReference type="ARBA" id="ARBA00023002"/>
    </source>
</evidence>